<feature type="transmembrane region" description="Helical" evidence="1">
    <location>
        <begin position="98"/>
        <end position="119"/>
    </location>
</feature>
<feature type="transmembrane region" description="Helical" evidence="1">
    <location>
        <begin position="39"/>
        <end position="59"/>
    </location>
</feature>
<gene>
    <name evidence="2" type="ORF">MUB46_11275</name>
</gene>
<keyword evidence="1" id="KW-0812">Transmembrane</keyword>
<evidence type="ECO:0000313" key="3">
    <source>
        <dbReference type="Proteomes" id="UP001320898"/>
    </source>
</evidence>
<reference evidence="2 3" key="1">
    <citation type="submission" date="2022-04" db="EMBL/GenBank/DDBJ databases">
        <authorList>
            <person name="Ye Y.-Q."/>
            <person name="Du Z.-J."/>
        </authorList>
    </citation>
    <scope>NUCLEOTIDE SEQUENCE [LARGE SCALE GENOMIC DNA]</scope>
    <source>
        <strain evidence="2 3">A6E488</strain>
    </source>
</reference>
<organism evidence="2 3">
    <name type="scientific">Microbaculum marinisediminis</name>
    <dbReference type="NCBI Taxonomy" id="2931392"/>
    <lineage>
        <taxon>Bacteria</taxon>
        <taxon>Pseudomonadati</taxon>
        <taxon>Pseudomonadota</taxon>
        <taxon>Alphaproteobacteria</taxon>
        <taxon>Hyphomicrobiales</taxon>
        <taxon>Tepidamorphaceae</taxon>
        <taxon>Microbaculum</taxon>
    </lineage>
</organism>
<dbReference type="RefSeq" id="WP_261616000.1">
    <property type="nucleotide sequence ID" value="NZ_JALIDZ010000004.1"/>
</dbReference>
<accession>A0AAW5R1G1</accession>
<dbReference type="AlphaFoldDB" id="A0AAW5R1G1"/>
<evidence type="ECO:0000313" key="2">
    <source>
        <dbReference type="EMBL" id="MCT8972439.1"/>
    </source>
</evidence>
<name>A0AAW5R1G1_9HYPH</name>
<evidence type="ECO:0000256" key="1">
    <source>
        <dbReference type="SAM" id="Phobius"/>
    </source>
</evidence>
<proteinExistence type="predicted"/>
<dbReference type="EMBL" id="JALIDZ010000004">
    <property type="protein sequence ID" value="MCT8972439.1"/>
    <property type="molecule type" value="Genomic_DNA"/>
</dbReference>
<comment type="caution">
    <text evidence="2">The sequence shown here is derived from an EMBL/GenBank/DDBJ whole genome shotgun (WGS) entry which is preliminary data.</text>
</comment>
<evidence type="ECO:0008006" key="4">
    <source>
        <dbReference type="Google" id="ProtNLM"/>
    </source>
</evidence>
<protein>
    <recommendedName>
        <fullName evidence="4">Transmembrane protein</fullName>
    </recommendedName>
</protein>
<dbReference type="Proteomes" id="UP001320898">
    <property type="component" value="Unassembled WGS sequence"/>
</dbReference>
<keyword evidence="1" id="KW-0472">Membrane</keyword>
<feature type="transmembrane region" description="Helical" evidence="1">
    <location>
        <begin position="71"/>
        <end position="92"/>
    </location>
</feature>
<keyword evidence="3" id="KW-1185">Reference proteome</keyword>
<sequence>MYGVPLMILPLIGYNVLEFVFGGVDWQAPLFSLAMSSGAVWTATASDIFLLVALVFLFIEILKATHTGSGSIVDHILSTVVFVGCVIEFLLVPRAATSTFFLMTAIAFVDVVAGFSITIRGARRDFAVGPHGDA</sequence>
<keyword evidence="1" id="KW-1133">Transmembrane helix</keyword>